<keyword evidence="2" id="KW-0805">Transcription regulation</keyword>
<feature type="compositionally biased region" description="Basic residues" evidence="6">
    <location>
        <begin position="62"/>
        <end position="72"/>
    </location>
</feature>
<evidence type="ECO:0000256" key="2">
    <source>
        <dbReference type="ARBA" id="ARBA00023015"/>
    </source>
</evidence>
<dbReference type="Pfam" id="PF04082">
    <property type="entry name" value="Fungal_trans"/>
    <property type="match status" value="1"/>
</dbReference>
<dbReference type="GO" id="GO:0008270">
    <property type="term" value="F:zinc ion binding"/>
    <property type="evidence" value="ECO:0007669"/>
    <property type="project" value="InterPro"/>
</dbReference>
<sequence>MEHGPPKSRPSRACKVCHEKKVDLIAETEAHMWADLIRFDVTCWKANPAPTAYITLTGQNRPHQRQRKRKRSVPTSTSPGFIDRPPTSRRESGNLGLGPFSPTQPQRNSSAASLPGQAFEGSLHPGISPTGQSHHSEGYPTTENQDALEKESLGSQAYLGRSEYLGLAKPQPNEVSGLQHSGGCTWLSREERAVLEVYRAFDLPSTTVQRSLIDGFETHCAPWMPVVPKGNLRQPNSMSILLLQSIFVAGSRVASASHISASAEVYYRRAKALFFSSYETNPAIKIAAACILNWWNPAAPEQVSLDGSSFWLRIAVSLAYQIGLHKEPPEGKGAVYRRILWWTLVARDCQLSSAHGRPRAADLTDSDVALPSPRDFPNDPQYGALFEAFVKISLILGDTTQSYLRHQISPRKRTEIRNALYCWVSELPDIWRLFGHERSRQLNPYNMRARCLHVPYFVTLTILYRSQSLPEISITIAAVASSFLAGIFEEFLARDEFHFQPPIFKFYAFAAGMGHIHARAYLSSPLEPIEQEIDIINSSMAALATRWLLGNDNIKSLQSSCEKIILPHRGSSLPPLSSQHEVYPLFYAFGPELCRLWHLVEPKNDGHTGNFPEALRLELRSTGDIPQTCDQYSHRGLAGATDSQVRARVENNISSTNPYNPISDLPQTDRACDLENEYSHWDWSMIEPSGSWLLGEVPGVLS</sequence>
<keyword evidence="1" id="KW-0862">Zinc</keyword>
<evidence type="ECO:0000256" key="3">
    <source>
        <dbReference type="ARBA" id="ARBA00023125"/>
    </source>
</evidence>
<evidence type="ECO:0000256" key="6">
    <source>
        <dbReference type="SAM" id="MobiDB-lite"/>
    </source>
</evidence>
<dbReference type="STRING" id="60172.A0A1V6QS92"/>
<reference evidence="9" key="1">
    <citation type="journal article" date="2017" name="Nat. Microbiol.">
        <title>Global analysis of biosynthetic gene clusters reveals vast potential of secondary metabolite production in Penicillium species.</title>
        <authorList>
            <person name="Nielsen J.C."/>
            <person name="Grijseels S."/>
            <person name="Prigent S."/>
            <person name="Ji B."/>
            <person name="Dainat J."/>
            <person name="Nielsen K.F."/>
            <person name="Frisvad J.C."/>
            <person name="Workman M."/>
            <person name="Nielsen J."/>
        </authorList>
    </citation>
    <scope>NUCLEOTIDE SEQUENCE [LARGE SCALE GENOMIC DNA]</scope>
    <source>
        <strain evidence="9">IBT 29525</strain>
    </source>
</reference>
<dbReference type="Proteomes" id="UP000191612">
    <property type="component" value="Unassembled WGS sequence"/>
</dbReference>
<dbReference type="GO" id="GO:0003677">
    <property type="term" value="F:DNA binding"/>
    <property type="evidence" value="ECO:0007669"/>
    <property type="project" value="UniProtKB-KW"/>
</dbReference>
<feature type="domain" description="Xylanolytic transcriptional activator regulatory" evidence="7">
    <location>
        <begin position="308"/>
        <end position="376"/>
    </location>
</feature>
<keyword evidence="5" id="KW-0539">Nucleus</keyword>
<gene>
    <name evidence="8" type="ORF">PENSOL_c045G08610</name>
</gene>
<evidence type="ECO:0000259" key="7">
    <source>
        <dbReference type="SMART" id="SM00906"/>
    </source>
</evidence>
<dbReference type="GO" id="GO:0006351">
    <property type="term" value="P:DNA-templated transcription"/>
    <property type="evidence" value="ECO:0007669"/>
    <property type="project" value="InterPro"/>
</dbReference>
<keyword evidence="9" id="KW-1185">Reference proteome</keyword>
<organism evidence="8 9">
    <name type="scientific">Penicillium solitum</name>
    <dbReference type="NCBI Taxonomy" id="60172"/>
    <lineage>
        <taxon>Eukaryota</taxon>
        <taxon>Fungi</taxon>
        <taxon>Dikarya</taxon>
        <taxon>Ascomycota</taxon>
        <taxon>Pezizomycotina</taxon>
        <taxon>Eurotiomycetes</taxon>
        <taxon>Eurotiomycetidae</taxon>
        <taxon>Eurotiales</taxon>
        <taxon>Aspergillaceae</taxon>
        <taxon>Penicillium</taxon>
    </lineage>
</organism>
<proteinExistence type="predicted"/>
<dbReference type="SMART" id="SM00906">
    <property type="entry name" value="Fungal_trans"/>
    <property type="match status" value="1"/>
</dbReference>
<evidence type="ECO:0000313" key="8">
    <source>
        <dbReference type="EMBL" id="OQD92093.1"/>
    </source>
</evidence>
<keyword evidence="3" id="KW-0238">DNA-binding</keyword>
<feature type="compositionally biased region" description="Polar residues" evidence="6">
    <location>
        <begin position="101"/>
        <end position="112"/>
    </location>
</feature>
<dbReference type="InterPro" id="IPR007219">
    <property type="entry name" value="XnlR_reg_dom"/>
</dbReference>
<evidence type="ECO:0000256" key="5">
    <source>
        <dbReference type="ARBA" id="ARBA00023242"/>
    </source>
</evidence>
<dbReference type="InterPro" id="IPR052073">
    <property type="entry name" value="Amide_Lactam_Regulators"/>
</dbReference>
<dbReference type="EMBL" id="MDYO01000045">
    <property type="protein sequence ID" value="OQD92093.1"/>
    <property type="molecule type" value="Genomic_DNA"/>
</dbReference>
<dbReference type="AlphaFoldDB" id="A0A1V6QS92"/>
<feature type="region of interest" description="Disordered" evidence="6">
    <location>
        <begin position="55"/>
        <end position="143"/>
    </location>
</feature>
<evidence type="ECO:0000256" key="4">
    <source>
        <dbReference type="ARBA" id="ARBA00023163"/>
    </source>
</evidence>
<dbReference type="PANTHER" id="PTHR47171:SF2">
    <property type="entry name" value="TRANSCRIPTION FACTOR, PUTATIVE-RELATED"/>
    <property type="match status" value="1"/>
</dbReference>
<evidence type="ECO:0000256" key="1">
    <source>
        <dbReference type="ARBA" id="ARBA00022833"/>
    </source>
</evidence>
<name>A0A1V6QS92_9EURO</name>
<keyword evidence="4" id="KW-0804">Transcription</keyword>
<dbReference type="CDD" id="cd12148">
    <property type="entry name" value="fungal_TF_MHR"/>
    <property type="match status" value="1"/>
</dbReference>
<evidence type="ECO:0000313" key="9">
    <source>
        <dbReference type="Proteomes" id="UP000191612"/>
    </source>
</evidence>
<comment type="caution">
    <text evidence="8">The sequence shown here is derived from an EMBL/GenBank/DDBJ whole genome shotgun (WGS) entry which is preliminary data.</text>
</comment>
<dbReference type="PANTHER" id="PTHR47171">
    <property type="entry name" value="FARA-RELATED"/>
    <property type="match status" value="1"/>
</dbReference>
<accession>A0A1V6QS92</accession>
<protein>
    <recommendedName>
        <fullName evidence="7">Xylanolytic transcriptional activator regulatory domain-containing protein</fullName>
    </recommendedName>
</protein>
<feature type="compositionally biased region" description="Polar residues" evidence="6">
    <location>
        <begin position="129"/>
        <end position="143"/>
    </location>
</feature>